<dbReference type="KEGG" id="mic:Mic7113_5281"/>
<dbReference type="RefSeq" id="WP_015185063.1">
    <property type="nucleotide sequence ID" value="NC_019738.1"/>
</dbReference>
<dbReference type="AlphaFoldDB" id="K9WKJ1"/>
<dbReference type="HOGENOM" id="CLU_2024067_0_0_3"/>
<sequence length="122" mass="13521">MNKTIARVSKVFGLGVVIIVLTFLALERATGINFAKNFDQERAELILKENLKKCPKVIYTGSEYGEGTVTVKCSNGKAYVIYHHISCESHNSRNSNFLLDFIGVSDSSITEVDFNTLQSKGQ</sequence>
<reference evidence="1 2" key="1">
    <citation type="submission" date="2012-06" db="EMBL/GenBank/DDBJ databases">
        <title>Finished chromosome of genome of Microcoleus sp. PCC 7113.</title>
        <authorList>
            <consortium name="US DOE Joint Genome Institute"/>
            <person name="Gugger M."/>
            <person name="Coursin T."/>
            <person name="Rippka R."/>
            <person name="Tandeau De Marsac N."/>
            <person name="Huntemann M."/>
            <person name="Wei C.-L."/>
            <person name="Han J."/>
            <person name="Detter J.C."/>
            <person name="Han C."/>
            <person name="Tapia R."/>
            <person name="Chen A."/>
            <person name="Kyrpides N."/>
            <person name="Mavromatis K."/>
            <person name="Markowitz V."/>
            <person name="Szeto E."/>
            <person name="Ivanova N."/>
            <person name="Pagani I."/>
            <person name="Pati A."/>
            <person name="Goodwin L."/>
            <person name="Nordberg H.P."/>
            <person name="Cantor M.N."/>
            <person name="Hua S.X."/>
            <person name="Woyke T."/>
            <person name="Kerfeld C.A."/>
        </authorList>
    </citation>
    <scope>NUCLEOTIDE SEQUENCE [LARGE SCALE GENOMIC DNA]</scope>
    <source>
        <strain evidence="1 2">PCC 7113</strain>
    </source>
</reference>
<dbReference type="Proteomes" id="UP000010471">
    <property type="component" value="Chromosome"/>
</dbReference>
<accession>K9WKJ1</accession>
<keyword evidence="2" id="KW-1185">Reference proteome</keyword>
<dbReference type="EMBL" id="CP003630">
    <property type="protein sequence ID" value="AFZ20930.1"/>
    <property type="molecule type" value="Genomic_DNA"/>
</dbReference>
<proteinExistence type="predicted"/>
<evidence type="ECO:0000313" key="1">
    <source>
        <dbReference type="EMBL" id="AFZ20930.1"/>
    </source>
</evidence>
<name>K9WKJ1_9CYAN</name>
<evidence type="ECO:0000313" key="2">
    <source>
        <dbReference type="Proteomes" id="UP000010471"/>
    </source>
</evidence>
<organism evidence="1 2">
    <name type="scientific">Allocoleopsis franciscana PCC 7113</name>
    <dbReference type="NCBI Taxonomy" id="1173027"/>
    <lineage>
        <taxon>Bacteria</taxon>
        <taxon>Bacillati</taxon>
        <taxon>Cyanobacteriota</taxon>
        <taxon>Cyanophyceae</taxon>
        <taxon>Coleofasciculales</taxon>
        <taxon>Coleofasciculaceae</taxon>
        <taxon>Allocoleopsis</taxon>
        <taxon>Allocoleopsis franciscana</taxon>
    </lineage>
</organism>
<protein>
    <submittedName>
        <fullName evidence="1">Uncharacterized protein</fullName>
    </submittedName>
</protein>
<gene>
    <name evidence="1" type="ORF">Mic7113_5281</name>
</gene>
<dbReference type="STRING" id="1173027.Mic7113_5281"/>